<evidence type="ECO:0000256" key="4">
    <source>
        <dbReference type="HAMAP-Rule" id="MF_01217"/>
    </source>
</evidence>
<dbReference type="GO" id="GO:0000036">
    <property type="term" value="F:acyl carrier activity"/>
    <property type="evidence" value="ECO:0007669"/>
    <property type="project" value="UniProtKB-UniRule"/>
</dbReference>
<dbReference type="Gene3D" id="1.10.1200.10">
    <property type="entry name" value="ACP-like"/>
    <property type="match status" value="1"/>
</dbReference>
<comment type="pathway">
    <text evidence="4">Lipid metabolism; fatty acid biosynthesis.</text>
</comment>
<dbReference type="InterPro" id="IPR003231">
    <property type="entry name" value="ACP"/>
</dbReference>
<dbReference type="EMBL" id="KC509525">
    <property type="protein sequence ID" value="AGH29017.1"/>
    <property type="molecule type" value="Genomic_DNA"/>
</dbReference>
<gene>
    <name evidence="7" type="primary">acpP2</name>
    <name evidence="4" type="synonym">acpP</name>
</gene>
<dbReference type="InterPro" id="IPR009081">
    <property type="entry name" value="PP-bd_ACP"/>
</dbReference>
<keyword evidence="7" id="KW-0934">Plastid</keyword>
<evidence type="ECO:0000256" key="2">
    <source>
        <dbReference type="ARBA" id="ARBA00022450"/>
    </source>
</evidence>
<name>A0A023HCH2_LITUN</name>
<keyword evidence="4" id="KW-0443">Lipid metabolism</keyword>
<dbReference type="PANTHER" id="PTHR20863:SF76">
    <property type="entry name" value="CARRIER DOMAIN-CONTAINING PROTEIN"/>
    <property type="match status" value="1"/>
</dbReference>
<geneLocation type="chloroplast" evidence="7"/>
<dbReference type="AlphaFoldDB" id="A0A023HCH2"/>
<comment type="function">
    <text evidence="4 5">Carrier of the growing fatty acid chain in fatty acid biosynthesis.</text>
</comment>
<dbReference type="GO" id="GO:0009507">
    <property type="term" value="C:chloroplast"/>
    <property type="evidence" value="ECO:0007669"/>
    <property type="project" value="UniProtKB-SubCell"/>
</dbReference>
<feature type="modified residue" description="O-(pantetheine 4'-phosphoryl)serine" evidence="4">
    <location>
        <position position="37"/>
    </location>
</feature>
<evidence type="ECO:0000256" key="5">
    <source>
        <dbReference type="RuleBase" id="RU000722"/>
    </source>
</evidence>
<dbReference type="RefSeq" id="YP_009029554.1">
    <property type="nucleotide sequence ID" value="NC_024085.1"/>
</dbReference>
<dbReference type="SUPFAM" id="SSF47336">
    <property type="entry name" value="ACP-like"/>
    <property type="match status" value="1"/>
</dbReference>
<comment type="PTM">
    <text evidence="4">4'-phosphopantetheine is transferred from CoA to a specific serine of apo-ACP by AcpS. This modification is essential for activity because fatty acids are bound in thioester linkage to the sulfhydryl of the prosthetic group.</text>
</comment>
<organism evidence="7">
    <name type="scientific">Lithodesmium undulatum</name>
    <name type="common">Marine centric diatom</name>
    <dbReference type="NCBI Taxonomy" id="59812"/>
    <lineage>
        <taxon>Eukaryota</taxon>
        <taxon>Sar</taxon>
        <taxon>Stramenopiles</taxon>
        <taxon>Ochrophyta</taxon>
        <taxon>Bacillariophyta</taxon>
        <taxon>Mediophyceae</taxon>
        <taxon>Lithodesmiophycidae</taxon>
        <taxon>Lithodesmiales</taxon>
        <taxon>Lithodesmiaceae</taxon>
        <taxon>Lithodesmium</taxon>
    </lineage>
</organism>
<comment type="similarity">
    <text evidence="1 4">Belongs to the acyl carrier protein (ACP) family.</text>
</comment>
<dbReference type="InterPro" id="IPR036736">
    <property type="entry name" value="ACP-like_sf"/>
</dbReference>
<keyword evidence="3 4" id="KW-0597">Phosphoprotein</keyword>
<dbReference type="GeneID" id="19740672"/>
<dbReference type="GeneID" id="19740587"/>
<proteinExistence type="inferred from homology"/>
<evidence type="ECO:0000313" key="7">
    <source>
        <dbReference type="EMBL" id="AGH29017.1"/>
    </source>
</evidence>
<keyword evidence="4 5" id="KW-0444">Lipid biosynthesis</keyword>
<reference evidence="7" key="1">
    <citation type="journal article" date="2014" name="Genome Biol. Evol.">
        <title>Serial gene losses and foreign DNA underlie size and sequence variation in the plastid genomes of diatoms.</title>
        <authorList>
            <person name="Ruck E.C."/>
            <person name="Nakov T."/>
            <person name="Jansen R.K."/>
            <person name="Theriot E.C."/>
            <person name="Alverson A.J."/>
        </authorList>
    </citation>
    <scope>NUCLEOTIDE SEQUENCE</scope>
    <source>
        <strain evidence="7">Ccmp1797</strain>
    </source>
</reference>
<evidence type="ECO:0000256" key="1">
    <source>
        <dbReference type="ARBA" id="ARBA00010930"/>
    </source>
</evidence>
<dbReference type="PANTHER" id="PTHR20863">
    <property type="entry name" value="ACYL CARRIER PROTEIN"/>
    <property type="match status" value="1"/>
</dbReference>
<evidence type="ECO:0000259" key="6">
    <source>
        <dbReference type="PROSITE" id="PS50075"/>
    </source>
</evidence>
<sequence>MNNIFERIRLILNKQFRFSLNQIQPETEFENELGIDSREFFELINEFESAFNIEINAEEVATLVTIQDAINYIETKIIS</sequence>
<keyword evidence="4" id="KW-0276">Fatty acid metabolism</keyword>
<dbReference type="RefSeq" id="YP_009029486.1">
    <property type="nucleotide sequence ID" value="NC_024085.1"/>
</dbReference>
<keyword evidence="2 4" id="KW-0596">Phosphopantetheine</keyword>
<keyword evidence="7" id="KW-0150">Chloroplast</keyword>
<dbReference type="HAMAP" id="MF_01217">
    <property type="entry name" value="Acyl_carrier"/>
    <property type="match status" value="1"/>
</dbReference>
<keyword evidence="4 5" id="KW-0275">Fatty acid biosynthesis</keyword>
<dbReference type="EMBL" id="KC509525">
    <property type="protein sequence ID" value="AGH29085.1"/>
    <property type="molecule type" value="Genomic_DNA"/>
</dbReference>
<dbReference type="PROSITE" id="PS50075">
    <property type="entry name" value="CARRIER"/>
    <property type="match status" value="1"/>
</dbReference>
<protein>
    <recommendedName>
        <fullName evidence="4 5">Acyl carrier protein</fullName>
        <shortName evidence="4">ACP</shortName>
    </recommendedName>
</protein>
<evidence type="ECO:0000256" key="3">
    <source>
        <dbReference type="ARBA" id="ARBA00022553"/>
    </source>
</evidence>
<accession>A0A023HCH2</accession>
<feature type="domain" description="Carrier" evidence="6">
    <location>
        <begin position="2"/>
        <end position="77"/>
    </location>
</feature>
<dbReference type="Pfam" id="PF00550">
    <property type="entry name" value="PP-binding"/>
    <property type="match status" value="1"/>
</dbReference>
<comment type="subcellular location">
    <subcellularLocation>
        <location evidence="4">Plastid</location>
        <location evidence="4">Chloroplast</location>
    </subcellularLocation>
</comment>
<dbReference type="GO" id="GO:0000035">
    <property type="term" value="F:acyl binding"/>
    <property type="evidence" value="ECO:0007669"/>
    <property type="project" value="TreeGrafter"/>
</dbReference>
<dbReference type="UniPathway" id="UPA00094"/>